<sequence length="71" mass="8346">MRKKDQSNYELKWIMFCWVRLLLPHNESEMPASQPANIVNIKETNTKIPVQIATLRKETLPLLDLLDIILE</sequence>
<reference evidence="2" key="1">
    <citation type="submission" date="2014-03" db="EMBL/GenBank/DDBJ databases">
        <authorList>
            <person name="Aksoy S."/>
            <person name="Warren W."/>
            <person name="Wilson R.K."/>
        </authorList>
    </citation>
    <scope>NUCLEOTIDE SEQUENCE [LARGE SCALE GENOMIC DNA]</scope>
    <source>
        <strain evidence="2">IAEA</strain>
    </source>
</reference>
<evidence type="ECO:0000313" key="1">
    <source>
        <dbReference type="EnsemblMetazoa" id="GBRI035262-PA"/>
    </source>
</evidence>
<accession>A0A1A9WWR7</accession>
<proteinExistence type="predicted"/>
<dbReference type="VEuPathDB" id="VectorBase:GBRI035262"/>
<dbReference type="Proteomes" id="UP000091820">
    <property type="component" value="Unassembled WGS sequence"/>
</dbReference>
<keyword evidence="2" id="KW-1185">Reference proteome</keyword>
<dbReference type="AlphaFoldDB" id="A0A1A9WWR7"/>
<reference evidence="1" key="2">
    <citation type="submission" date="2020-05" db="UniProtKB">
        <authorList>
            <consortium name="EnsemblMetazoa"/>
        </authorList>
    </citation>
    <scope>IDENTIFICATION</scope>
    <source>
        <strain evidence="1">IAEA</strain>
    </source>
</reference>
<dbReference type="EnsemblMetazoa" id="GBRI035262-RA">
    <property type="protein sequence ID" value="GBRI035262-PA"/>
    <property type="gene ID" value="GBRI035262"/>
</dbReference>
<name>A0A1A9WWR7_9MUSC</name>
<evidence type="ECO:0000313" key="2">
    <source>
        <dbReference type="Proteomes" id="UP000091820"/>
    </source>
</evidence>
<protein>
    <submittedName>
        <fullName evidence="1">Uncharacterized protein</fullName>
    </submittedName>
</protein>
<organism evidence="1 2">
    <name type="scientific">Glossina brevipalpis</name>
    <dbReference type="NCBI Taxonomy" id="37001"/>
    <lineage>
        <taxon>Eukaryota</taxon>
        <taxon>Metazoa</taxon>
        <taxon>Ecdysozoa</taxon>
        <taxon>Arthropoda</taxon>
        <taxon>Hexapoda</taxon>
        <taxon>Insecta</taxon>
        <taxon>Pterygota</taxon>
        <taxon>Neoptera</taxon>
        <taxon>Endopterygota</taxon>
        <taxon>Diptera</taxon>
        <taxon>Brachycera</taxon>
        <taxon>Muscomorpha</taxon>
        <taxon>Hippoboscoidea</taxon>
        <taxon>Glossinidae</taxon>
        <taxon>Glossina</taxon>
    </lineage>
</organism>